<dbReference type="InterPro" id="IPR015867">
    <property type="entry name" value="N-reg_PII/ATP_PRibTrfase_C"/>
</dbReference>
<dbReference type="KEGG" id="mhd:Marky_1775"/>
<reference evidence="2 3" key="1">
    <citation type="journal article" date="2012" name="Stand. Genomic Sci.">
        <title>Complete genome sequence of the aerobic, heterotroph Marinithermus hydrothermalis type strain (T1(T)) from a deep-sea hydrothermal vent chimney.</title>
        <authorList>
            <person name="Copeland A."/>
            <person name="Gu W."/>
            <person name="Yasawong M."/>
            <person name="Lapidus A."/>
            <person name="Lucas S."/>
            <person name="Deshpande S."/>
            <person name="Pagani I."/>
            <person name="Tapia R."/>
            <person name="Cheng J.F."/>
            <person name="Goodwin L.A."/>
            <person name="Pitluck S."/>
            <person name="Liolios K."/>
            <person name="Ivanova N."/>
            <person name="Mavromatis K."/>
            <person name="Mikhailova N."/>
            <person name="Pati A."/>
            <person name="Chen A."/>
            <person name="Palaniappan K."/>
            <person name="Land M."/>
            <person name="Pan C."/>
            <person name="Brambilla E.M."/>
            <person name="Rohde M."/>
            <person name="Tindall B.J."/>
            <person name="Sikorski J."/>
            <person name="Goker M."/>
            <person name="Detter J.C."/>
            <person name="Bristow J."/>
            <person name="Eisen J.A."/>
            <person name="Markowitz V."/>
            <person name="Hugenholtz P."/>
            <person name="Kyrpides N.C."/>
            <person name="Klenk H.P."/>
            <person name="Woyke T."/>
        </authorList>
    </citation>
    <scope>NUCLEOTIDE SEQUENCE [LARGE SCALE GENOMIC DNA]</scope>
    <source>
        <strain evidence="3">DSM 14884 / JCM 11576 / T1</strain>
    </source>
</reference>
<dbReference type="PANTHER" id="PTHR35983:SF1">
    <property type="entry name" value="UPF0166 PROTEIN TM_0021"/>
    <property type="match status" value="1"/>
</dbReference>
<evidence type="ECO:0000313" key="2">
    <source>
        <dbReference type="EMBL" id="AEB12509.1"/>
    </source>
</evidence>
<comment type="similarity">
    <text evidence="1">Belongs to the UPF0166 family.</text>
</comment>
<dbReference type="HOGENOM" id="CLU_146749_0_1_0"/>
<dbReference type="STRING" id="869210.Marky_1775"/>
<dbReference type="AlphaFoldDB" id="F2NPK8"/>
<dbReference type="OrthoDB" id="9795599at2"/>
<gene>
    <name evidence="2" type="ordered locus">Marky_1775</name>
</gene>
<dbReference type="RefSeq" id="WP_013704555.1">
    <property type="nucleotide sequence ID" value="NC_015387.1"/>
</dbReference>
<accession>F2NPK8</accession>
<dbReference type="Pfam" id="PF02641">
    <property type="entry name" value="DUF190"/>
    <property type="match status" value="1"/>
</dbReference>
<dbReference type="Gene3D" id="3.30.70.120">
    <property type="match status" value="1"/>
</dbReference>
<evidence type="ECO:0000256" key="1">
    <source>
        <dbReference type="ARBA" id="ARBA00010554"/>
    </source>
</evidence>
<evidence type="ECO:0000313" key="3">
    <source>
        <dbReference type="Proteomes" id="UP000007030"/>
    </source>
</evidence>
<dbReference type="InterPro" id="IPR011322">
    <property type="entry name" value="N-reg_PII-like_a/b"/>
</dbReference>
<dbReference type="InterPro" id="IPR003793">
    <property type="entry name" value="UPF0166"/>
</dbReference>
<name>F2NPK8_MARHT</name>
<protein>
    <submittedName>
        <fullName evidence="2">Uncharacterized protein</fullName>
    </submittedName>
</protein>
<organism evidence="2 3">
    <name type="scientific">Marinithermus hydrothermalis (strain DSM 14884 / JCM 11576 / T1)</name>
    <dbReference type="NCBI Taxonomy" id="869210"/>
    <lineage>
        <taxon>Bacteria</taxon>
        <taxon>Thermotogati</taxon>
        <taxon>Deinococcota</taxon>
        <taxon>Deinococci</taxon>
        <taxon>Thermales</taxon>
        <taxon>Thermaceae</taxon>
        <taxon>Marinithermus</taxon>
    </lineage>
</organism>
<dbReference type="SUPFAM" id="SSF54913">
    <property type="entry name" value="GlnB-like"/>
    <property type="match status" value="1"/>
</dbReference>
<proteinExistence type="inferred from homology"/>
<sequence length="109" mass="12199">MKLEGHALLLRVFLGESDKHQGRPLYAVLVEEARRRGLKGATVLKGVMGYGAGSRIHTATILRLSEDLPVVVEIVDEEEKIRAFITFLDEVMQGGLVTLERVEVIRYQP</sequence>
<dbReference type="EMBL" id="CP002630">
    <property type="protein sequence ID" value="AEB12509.1"/>
    <property type="molecule type" value="Genomic_DNA"/>
</dbReference>
<dbReference type="PANTHER" id="PTHR35983">
    <property type="entry name" value="UPF0166 PROTEIN TM_0021"/>
    <property type="match status" value="1"/>
</dbReference>
<dbReference type="eggNOG" id="COG1993">
    <property type="taxonomic scope" value="Bacteria"/>
</dbReference>
<dbReference type="Proteomes" id="UP000007030">
    <property type="component" value="Chromosome"/>
</dbReference>
<keyword evidence="3" id="KW-1185">Reference proteome</keyword>